<feature type="transmembrane region" description="Helical" evidence="8">
    <location>
        <begin position="202"/>
        <end position="219"/>
    </location>
</feature>
<feature type="transmembrane region" description="Helical" evidence="8">
    <location>
        <begin position="463"/>
        <end position="480"/>
    </location>
</feature>
<comment type="similarity">
    <text evidence="3 8">Belongs to the PIGW family.</text>
</comment>
<dbReference type="EMBL" id="GL377303">
    <property type="protein sequence ID" value="EFJ00580.1"/>
    <property type="molecule type" value="Genomic_DNA"/>
</dbReference>
<keyword evidence="8" id="KW-0256">Endoplasmic reticulum</keyword>
<comment type="subcellular location">
    <subcellularLocation>
        <location evidence="8">Endoplasmic reticulum membrane</location>
        <topology evidence="8">Multi-pass membrane protein</topology>
    </subcellularLocation>
    <subcellularLocation>
        <location evidence="1">Membrane</location>
        <topology evidence="1">Multi-pass membrane protein</topology>
    </subcellularLocation>
</comment>
<dbReference type="PIRSF" id="PIRSF017321">
    <property type="entry name" value="GWT1"/>
    <property type="match status" value="1"/>
</dbReference>
<feature type="transmembrane region" description="Helical" evidence="8">
    <location>
        <begin position="159"/>
        <end position="182"/>
    </location>
</feature>
<feature type="transmembrane region" description="Helical" evidence="8">
    <location>
        <begin position="20"/>
        <end position="41"/>
    </location>
</feature>
<dbReference type="VEuPathDB" id="FungiDB:SCHCODRAFT_02604217"/>
<feature type="transmembrane region" description="Helical" evidence="8">
    <location>
        <begin position="299"/>
        <end position="318"/>
    </location>
</feature>
<sequence length="481" mass="51367">MDSAYKADKEAFVSGLTGSTVGHINAISLLVAFLSVAVHAGVQSRLNPRPAPLLSFAILVLPLLLGMTLLANAPGVLIVGLGAAAAGLYAKAPKELDSPLPSRSPAPSAAFSTSPARVPPLPALSTFRAHMLLMTILAILAVDFPVFPRELAKCETYGVSLMDVGVGSFVFAAGIVSALPILKDPTYLRAPTPPKVLSVARKAAPIIALGLVRVALVKGTEYPEHVTEYGVHWNFFITLAVVPVLQVLLHPVIARGASVSWLAVLVGMTQQALLTVGGLDRYVLYAPRATLLSQNKEGIVSLLGMYAVYSVPYVYGTNDKPLPPLSLPREDDKTATELFGYTLLWWALFYIARYFKVGGQDVSRRMVNLPYILWVAAYNTTALLGYFALDLLFFPRLERYDPTSGLKRSPGAGAGAKAYAQARAPALLEAINKNGLALFLLANLLTGAINLTTQTMYASNTKAMVILTAYAGVVCWVAWAV</sequence>
<keyword evidence="8" id="KW-0808">Transferase</keyword>
<name>D8PU81_SCHCM</name>
<keyword evidence="10" id="KW-1185">Reference proteome</keyword>
<dbReference type="PANTHER" id="PTHR20661">
    <property type="entry name" value="PHOSPHATIDYLINOSITOL-GLYCAN BIOSYNTHESIS CLASS W PROTEIN"/>
    <property type="match status" value="1"/>
</dbReference>
<dbReference type="eggNOG" id="KOG0411">
    <property type="taxonomic scope" value="Eukaryota"/>
</dbReference>
<reference evidence="9 10" key="1">
    <citation type="journal article" date="2010" name="Nat. Biotechnol.">
        <title>Genome sequence of the model mushroom Schizophyllum commune.</title>
        <authorList>
            <person name="Ohm R.A."/>
            <person name="de Jong J.F."/>
            <person name="Lugones L.G."/>
            <person name="Aerts A."/>
            <person name="Kothe E."/>
            <person name="Stajich J.E."/>
            <person name="de Vries R.P."/>
            <person name="Record E."/>
            <person name="Levasseur A."/>
            <person name="Baker S.E."/>
            <person name="Bartholomew K.A."/>
            <person name="Coutinho P.M."/>
            <person name="Erdmann S."/>
            <person name="Fowler T.J."/>
            <person name="Gathman A.C."/>
            <person name="Lombard V."/>
            <person name="Henrissat B."/>
            <person name="Knabe N."/>
            <person name="Kuees U."/>
            <person name="Lilly W.W."/>
            <person name="Lindquist E."/>
            <person name="Lucas S."/>
            <person name="Magnuson J.K."/>
            <person name="Piumi F."/>
            <person name="Raudaskoski M."/>
            <person name="Salamov A."/>
            <person name="Schmutz J."/>
            <person name="Schwarze F.W.M.R."/>
            <person name="vanKuyk P.A."/>
            <person name="Horton J.S."/>
            <person name="Grigoriev I.V."/>
            <person name="Woesten H.A.B."/>
        </authorList>
    </citation>
    <scope>NUCLEOTIDE SEQUENCE [LARGE SCALE GENOMIC DNA]</scope>
    <source>
        <strain evidence="10">H4-8 / FGSC 9210</strain>
    </source>
</reference>
<dbReference type="GO" id="GO:0032216">
    <property type="term" value="F:glucosaminyl-phosphatidylinositol O-acyltransferase activity"/>
    <property type="evidence" value="ECO:0007669"/>
    <property type="project" value="TreeGrafter"/>
</dbReference>
<accession>D8PU81</accession>
<evidence type="ECO:0000313" key="9">
    <source>
        <dbReference type="EMBL" id="EFJ00580.1"/>
    </source>
</evidence>
<feature type="transmembrane region" description="Helical" evidence="8">
    <location>
        <begin position="367"/>
        <end position="389"/>
    </location>
</feature>
<dbReference type="PANTHER" id="PTHR20661:SF0">
    <property type="entry name" value="PHOSPHATIDYLINOSITOL-GLYCAN BIOSYNTHESIS CLASS W PROTEIN"/>
    <property type="match status" value="1"/>
</dbReference>
<keyword evidence="7 8" id="KW-0472">Membrane</keyword>
<evidence type="ECO:0000256" key="3">
    <source>
        <dbReference type="ARBA" id="ARBA00007559"/>
    </source>
</evidence>
<dbReference type="GO" id="GO:0072659">
    <property type="term" value="P:protein localization to plasma membrane"/>
    <property type="evidence" value="ECO:0007669"/>
    <property type="project" value="TreeGrafter"/>
</dbReference>
<comment type="function">
    <text evidence="8">A acetyltransferase, which acetylates the inositol ring of phosphatidylinositol during biosynthesis of GPI-anchor.</text>
</comment>
<dbReference type="AlphaFoldDB" id="D8PU81"/>
<proteinExistence type="inferred from homology"/>
<dbReference type="GO" id="GO:0005789">
    <property type="term" value="C:endoplasmic reticulum membrane"/>
    <property type="evidence" value="ECO:0007669"/>
    <property type="project" value="UniProtKB-SubCell"/>
</dbReference>
<dbReference type="InterPro" id="IPR009447">
    <property type="entry name" value="PIGW/GWT1"/>
</dbReference>
<protein>
    <recommendedName>
        <fullName evidence="8">GPI-anchored wall transfer protein</fullName>
        <ecNumber evidence="8">2.3.-.-</ecNumber>
    </recommendedName>
</protein>
<dbReference type="OMA" id="GLYVMQP"/>
<dbReference type="GO" id="GO:0006506">
    <property type="term" value="P:GPI anchor biosynthetic process"/>
    <property type="evidence" value="ECO:0007669"/>
    <property type="project" value="UniProtKB-UniPathway"/>
</dbReference>
<evidence type="ECO:0000256" key="4">
    <source>
        <dbReference type="ARBA" id="ARBA00022502"/>
    </source>
</evidence>
<gene>
    <name evidence="9" type="ORF">SCHCODRAFT_39191</name>
</gene>
<evidence type="ECO:0000256" key="1">
    <source>
        <dbReference type="ARBA" id="ARBA00004141"/>
    </source>
</evidence>
<evidence type="ECO:0000256" key="5">
    <source>
        <dbReference type="ARBA" id="ARBA00022692"/>
    </source>
</evidence>
<feature type="transmembrane region" description="Helical" evidence="8">
    <location>
        <begin position="231"/>
        <end position="253"/>
    </location>
</feature>
<organism evidence="10">
    <name type="scientific">Schizophyllum commune (strain H4-8 / FGSC 9210)</name>
    <name type="common">Split gill fungus</name>
    <dbReference type="NCBI Taxonomy" id="578458"/>
    <lineage>
        <taxon>Eukaryota</taxon>
        <taxon>Fungi</taxon>
        <taxon>Dikarya</taxon>
        <taxon>Basidiomycota</taxon>
        <taxon>Agaricomycotina</taxon>
        <taxon>Agaricomycetes</taxon>
        <taxon>Agaricomycetidae</taxon>
        <taxon>Agaricales</taxon>
        <taxon>Schizophyllaceae</taxon>
        <taxon>Schizophyllum</taxon>
    </lineage>
</organism>
<dbReference type="Proteomes" id="UP000007431">
    <property type="component" value="Unassembled WGS sequence"/>
</dbReference>
<dbReference type="EC" id="2.3.-.-" evidence="8"/>
<evidence type="ECO:0000256" key="2">
    <source>
        <dbReference type="ARBA" id="ARBA00004687"/>
    </source>
</evidence>
<keyword evidence="8" id="KW-0012">Acyltransferase</keyword>
<dbReference type="UniPathway" id="UPA00196"/>
<evidence type="ECO:0000256" key="6">
    <source>
        <dbReference type="ARBA" id="ARBA00022989"/>
    </source>
</evidence>
<evidence type="ECO:0000256" key="7">
    <source>
        <dbReference type="ARBA" id="ARBA00023136"/>
    </source>
</evidence>
<feature type="transmembrane region" description="Helical" evidence="8">
    <location>
        <begin position="435"/>
        <end position="451"/>
    </location>
</feature>
<keyword evidence="5 8" id="KW-0812">Transmembrane</keyword>
<feature type="transmembrane region" description="Helical" evidence="8">
    <location>
        <begin position="127"/>
        <end position="147"/>
    </location>
</feature>
<evidence type="ECO:0000256" key="8">
    <source>
        <dbReference type="RuleBase" id="RU280819"/>
    </source>
</evidence>
<dbReference type="InParanoid" id="D8PU81"/>
<dbReference type="Pfam" id="PF06423">
    <property type="entry name" value="GWT1"/>
    <property type="match status" value="1"/>
</dbReference>
<evidence type="ECO:0000313" key="10">
    <source>
        <dbReference type="Proteomes" id="UP000007431"/>
    </source>
</evidence>
<dbReference type="HOGENOM" id="CLU_020802_1_0_1"/>
<feature type="non-terminal residue" evidence="9">
    <location>
        <position position="481"/>
    </location>
</feature>
<feature type="transmembrane region" description="Helical" evidence="8">
    <location>
        <begin position="338"/>
        <end position="355"/>
    </location>
</feature>
<feature type="transmembrane region" description="Helical" evidence="8">
    <location>
        <begin position="53"/>
        <end position="71"/>
    </location>
</feature>
<keyword evidence="4 8" id="KW-0337">GPI-anchor biosynthesis</keyword>
<dbReference type="STRING" id="578458.D8PU81"/>
<dbReference type="FunCoup" id="D8PU81">
    <property type="interactions" value="100"/>
</dbReference>
<feature type="transmembrane region" description="Helical" evidence="8">
    <location>
        <begin position="259"/>
        <end position="279"/>
    </location>
</feature>
<keyword evidence="6 8" id="KW-1133">Transmembrane helix</keyword>
<comment type="pathway">
    <text evidence="2 8">Glycolipid biosynthesis; glycosylphosphatidylinositol-anchor biosynthesis.</text>
</comment>